<dbReference type="AlphaFoldDB" id="A0A6M2DEB9"/>
<proteinExistence type="predicted"/>
<evidence type="ECO:0000313" key="2">
    <source>
        <dbReference type="EMBL" id="NOV43508.1"/>
    </source>
</evidence>
<protein>
    <submittedName>
        <fullName evidence="2">Putative secreted protein</fullName>
    </submittedName>
</protein>
<sequence length="71" mass="7907">MKQFTHLFLWMTSADANVTVTANAQGLRTAERPREEKKLSLEISGALAACSAIEFVITDHDGIQKSMHLYI</sequence>
<reference evidence="2" key="1">
    <citation type="submission" date="2019-09" db="EMBL/GenBank/DDBJ databases">
        <title>Organ-specific transcriptomic study of the physiology of the cattle tick, Rhipicephalus microplus.</title>
        <authorList>
            <person name="Tirloni L."/>
            <person name="Braz G."/>
            <person name="Gandara A.C.P."/>
            <person name="Sabadin G.A."/>
            <person name="da Silva R.M."/>
            <person name="Guizzo M.G."/>
            <person name="Machado J.A."/>
            <person name="Costa E.P."/>
            <person name="Gomes H.F."/>
            <person name="Moraes J."/>
            <person name="Mota M.B.S."/>
            <person name="Mesquita R.D."/>
            <person name="Alvarenga P.H."/>
            <person name="Alves F."/>
            <person name="Seixas A."/>
            <person name="da Fonseca R.N."/>
            <person name="Fogaca A."/>
            <person name="Logullo C."/>
            <person name="Tanaka A."/>
            <person name="Daffre S."/>
            <person name="Termignoni C."/>
            <person name="Vaz I.S.Jr."/>
            <person name="Oliveira P.L."/>
            <person name="Ribeiro J.M."/>
        </authorList>
    </citation>
    <scope>NUCLEOTIDE SEQUENCE</scope>
    <source>
        <strain evidence="2">Porto Alegre</strain>
    </source>
</reference>
<feature type="chain" id="PRO_5026851945" evidence="1">
    <location>
        <begin position="17"/>
        <end position="71"/>
    </location>
</feature>
<keyword evidence="1" id="KW-0732">Signal</keyword>
<organism evidence="2">
    <name type="scientific">Rhipicephalus microplus</name>
    <name type="common">Cattle tick</name>
    <name type="synonym">Boophilus microplus</name>
    <dbReference type="NCBI Taxonomy" id="6941"/>
    <lineage>
        <taxon>Eukaryota</taxon>
        <taxon>Metazoa</taxon>
        <taxon>Ecdysozoa</taxon>
        <taxon>Arthropoda</taxon>
        <taxon>Chelicerata</taxon>
        <taxon>Arachnida</taxon>
        <taxon>Acari</taxon>
        <taxon>Parasitiformes</taxon>
        <taxon>Ixodida</taxon>
        <taxon>Ixodoidea</taxon>
        <taxon>Ixodidae</taxon>
        <taxon>Rhipicephalinae</taxon>
        <taxon>Rhipicephalus</taxon>
        <taxon>Boophilus</taxon>
    </lineage>
</organism>
<evidence type="ECO:0000256" key="1">
    <source>
        <dbReference type="SAM" id="SignalP"/>
    </source>
</evidence>
<accession>A0A6M2DEB9</accession>
<feature type="signal peptide" evidence="1">
    <location>
        <begin position="1"/>
        <end position="16"/>
    </location>
</feature>
<name>A0A6M2DEB9_RHIMP</name>
<dbReference type="EMBL" id="GHWJ01010771">
    <property type="protein sequence ID" value="NOV43508.1"/>
    <property type="molecule type" value="Transcribed_RNA"/>
</dbReference>